<dbReference type="EMBL" id="JAESWB010000191">
    <property type="protein sequence ID" value="MBL4953427.1"/>
    <property type="molecule type" value="Genomic_DNA"/>
</dbReference>
<feature type="compositionally biased region" description="Basic and acidic residues" evidence="1">
    <location>
        <begin position="18"/>
        <end position="33"/>
    </location>
</feature>
<feature type="region of interest" description="Disordered" evidence="1">
    <location>
        <begin position="1"/>
        <end position="53"/>
    </location>
</feature>
<dbReference type="RefSeq" id="WP_202654691.1">
    <property type="nucleotide sequence ID" value="NZ_JAESWB010000191.1"/>
</dbReference>
<protein>
    <submittedName>
        <fullName evidence="2">Uncharacterized protein</fullName>
    </submittedName>
</protein>
<keyword evidence="3" id="KW-1185">Reference proteome</keyword>
<evidence type="ECO:0000313" key="2">
    <source>
        <dbReference type="EMBL" id="MBL4953427.1"/>
    </source>
</evidence>
<evidence type="ECO:0000256" key="1">
    <source>
        <dbReference type="SAM" id="MobiDB-lite"/>
    </source>
</evidence>
<sequence>MAKKQENNNFGPTLAPGIDDRAELEKSATKEELENGDFTSVTTLSLDEVDAGR</sequence>
<organism evidence="2 3">
    <name type="scientific">Neobacillus paridis</name>
    <dbReference type="NCBI Taxonomy" id="2803862"/>
    <lineage>
        <taxon>Bacteria</taxon>
        <taxon>Bacillati</taxon>
        <taxon>Bacillota</taxon>
        <taxon>Bacilli</taxon>
        <taxon>Bacillales</taxon>
        <taxon>Bacillaceae</taxon>
        <taxon>Neobacillus</taxon>
    </lineage>
</organism>
<accession>A0ABS1TQ83</accession>
<dbReference type="Proteomes" id="UP000623967">
    <property type="component" value="Unassembled WGS sequence"/>
</dbReference>
<evidence type="ECO:0000313" key="3">
    <source>
        <dbReference type="Proteomes" id="UP000623967"/>
    </source>
</evidence>
<gene>
    <name evidence="2" type="ORF">JK635_14560</name>
</gene>
<name>A0ABS1TQ83_9BACI</name>
<reference evidence="2 3" key="1">
    <citation type="submission" date="2021-01" db="EMBL/GenBank/DDBJ databases">
        <title>Genome public.</title>
        <authorList>
            <person name="Liu C."/>
            <person name="Sun Q."/>
        </authorList>
    </citation>
    <scope>NUCLEOTIDE SEQUENCE [LARGE SCALE GENOMIC DNA]</scope>
    <source>
        <strain evidence="2 3">YIM B02564</strain>
    </source>
</reference>
<proteinExistence type="predicted"/>
<comment type="caution">
    <text evidence="2">The sequence shown here is derived from an EMBL/GenBank/DDBJ whole genome shotgun (WGS) entry which is preliminary data.</text>
</comment>